<sequence>DRDFYYEINLEEVSPVLLQYVRGERKQKMEAAEWLLYLDYNTIKSMFDPIIERILRMVHVQIENTSGVDKDIEKRKIDIIFLVGGFGESVYLQNRIREEFPDHNISVPTNPIAAISRGAAIYGLSFSEIDMLDINGQFIIDSRVLKFNYGIKVWKYEEGFTFKRLATRGVEVKINEEFSVRVRPSHPFQSTGIFEIYYTQSFSAKTCEEVGMKLLGKLKIDWSEDKHEMNRPTTFKLAFGRMEIKATAKNEINGQTYQTSFDLIDE</sequence>
<feature type="non-terminal residue" evidence="1">
    <location>
        <position position="1"/>
    </location>
</feature>
<dbReference type="OrthoDB" id="2963168at2759"/>
<dbReference type="Gene3D" id="3.30.420.40">
    <property type="match status" value="2"/>
</dbReference>
<evidence type="ECO:0000313" key="2">
    <source>
        <dbReference type="Proteomes" id="UP001153678"/>
    </source>
</evidence>
<dbReference type="AlphaFoldDB" id="A0A9W4TAZ2"/>
<proteinExistence type="predicted"/>
<name>A0A9W4TAZ2_9GLOM</name>
<keyword evidence="2" id="KW-1185">Reference proteome</keyword>
<dbReference type="SUPFAM" id="SSF53067">
    <property type="entry name" value="Actin-like ATPase domain"/>
    <property type="match status" value="1"/>
</dbReference>
<dbReference type="PANTHER" id="PTHR14187:SF5">
    <property type="entry name" value="HEAT SHOCK 70 KDA PROTEIN 12A"/>
    <property type="match status" value="1"/>
</dbReference>
<dbReference type="InterPro" id="IPR043129">
    <property type="entry name" value="ATPase_NBD"/>
</dbReference>
<dbReference type="EMBL" id="CAMKVN010018896">
    <property type="protein sequence ID" value="CAI2198546.1"/>
    <property type="molecule type" value="Genomic_DNA"/>
</dbReference>
<dbReference type="PANTHER" id="PTHR14187">
    <property type="entry name" value="ALPHA KINASE/ELONGATION FACTOR 2 KINASE"/>
    <property type="match status" value="1"/>
</dbReference>
<gene>
    <name evidence="1" type="ORF">FWILDA_LOCUS18627</name>
</gene>
<dbReference type="Proteomes" id="UP001153678">
    <property type="component" value="Unassembled WGS sequence"/>
</dbReference>
<dbReference type="Gene3D" id="3.90.640.10">
    <property type="entry name" value="Actin, Chain A, domain 4"/>
    <property type="match status" value="1"/>
</dbReference>
<reference evidence="1" key="1">
    <citation type="submission" date="2022-08" db="EMBL/GenBank/DDBJ databases">
        <authorList>
            <person name="Kallberg Y."/>
            <person name="Tangrot J."/>
            <person name="Rosling A."/>
        </authorList>
    </citation>
    <scope>NUCLEOTIDE SEQUENCE</scope>
    <source>
        <strain evidence="1">Wild A</strain>
    </source>
</reference>
<organism evidence="1 2">
    <name type="scientific">Funneliformis geosporum</name>
    <dbReference type="NCBI Taxonomy" id="1117311"/>
    <lineage>
        <taxon>Eukaryota</taxon>
        <taxon>Fungi</taxon>
        <taxon>Fungi incertae sedis</taxon>
        <taxon>Mucoromycota</taxon>
        <taxon>Glomeromycotina</taxon>
        <taxon>Glomeromycetes</taxon>
        <taxon>Glomerales</taxon>
        <taxon>Glomeraceae</taxon>
        <taxon>Funneliformis</taxon>
    </lineage>
</organism>
<accession>A0A9W4TAZ2</accession>
<protein>
    <submittedName>
        <fullName evidence="1">7584_t:CDS:1</fullName>
    </submittedName>
</protein>
<comment type="caution">
    <text evidence="1">The sequence shown here is derived from an EMBL/GenBank/DDBJ whole genome shotgun (WGS) entry which is preliminary data.</text>
</comment>
<evidence type="ECO:0000313" key="1">
    <source>
        <dbReference type="EMBL" id="CAI2198546.1"/>
    </source>
</evidence>